<dbReference type="InterPro" id="IPR006311">
    <property type="entry name" value="TAT_signal"/>
</dbReference>
<organism evidence="2 3">
    <name type="scientific">Roseovarius mucosus DSM 17069</name>
    <dbReference type="NCBI Taxonomy" id="1288298"/>
    <lineage>
        <taxon>Bacteria</taxon>
        <taxon>Pseudomonadati</taxon>
        <taxon>Pseudomonadota</taxon>
        <taxon>Alphaproteobacteria</taxon>
        <taxon>Rhodobacterales</taxon>
        <taxon>Roseobacteraceae</taxon>
        <taxon>Roseovarius</taxon>
    </lineage>
</organism>
<evidence type="ECO:0000313" key="3">
    <source>
        <dbReference type="Proteomes" id="UP000030021"/>
    </source>
</evidence>
<dbReference type="PROSITE" id="PS51318">
    <property type="entry name" value="TAT"/>
    <property type="match status" value="1"/>
</dbReference>
<evidence type="ECO:0000313" key="2">
    <source>
        <dbReference type="EMBL" id="KGM86251.1"/>
    </source>
</evidence>
<dbReference type="Proteomes" id="UP000030021">
    <property type="component" value="Unassembled WGS sequence"/>
</dbReference>
<evidence type="ECO:0000256" key="1">
    <source>
        <dbReference type="ARBA" id="ARBA00010996"/>
    </source>
</evidence>
<dbReference type="InterPro" id="IPR003782">
    <property type="entry name" value="SCO1/SenC"/>
</dbReference>
<comment type="caution">
    <text evidence="2">The sequence shown here is derived from an EMBL/GenBank/DDBJ whole genome shotgun (WGS) entry which is preliminary data.</text>
</comment>
<dbReference type="SUPFAM" id="SSF52833">
    <property type="entry name" value="Thioredoxin-like"/>
    <property type="match status" value="1"/>
</dbReference>
<sequence>MTNRRQFLAGLPVAAAAGMTAGFYTTPGNSKERADEARKAALAKLRDTKTNLHPNDMPVLCNPVNSGGVINSAVNDSFPNVMMVNQDGLGMSFYEGFIENKVVMMHFMSLKDEGHFPITRRMADVVAELGDKVGRDVFVYSISRDPEHDTPARMQAYASELGAPKGWHFLTGTPQHCADLAFRMYRMSHSTLPGKRKVDVVFYGNGSAGLWGSFPWDIRADDAANRVTWVMPQPAPKVGEKLRRAGPRVFDLKDTRNHNREV</sequence>
<dbReference type="Gene3D" id="3.40.30.10">
    <property type="entry name" value="Glutaredoxin"/>
    <property type="match status" value="1"/>
</dbReference>
<accession>A0A0A0HGY6</accession>
<comment type="similarity">
    <text evidence="1">Belongs to the SCO1/2 family.</text>
</comment>
<dbReference type="InterPro" id="IPR036249">
    <property type="entry name" value="Thioredoxin-like_sf"/>
</dbReference>
<dbReference type="HOGENOM" id="CLU_1061219_0_0_5"/>
<name>A0A0A0HGY6_9RHOB</name>
<protein>
    <submittedName>
        <fullName evidence="2">Uncharacterized protein SCO1/SenC/PrrC</fullName>
    </submittedName>
</protein>
<dbReference type="EMBL" id="AONH01000020">
    <property type="protein sequence ID" value="KGM86251.1"/>
    <property type="molecule type" value="Genomic_DNA"/>
</dbReference>
<dbReference type="RefSeq" id="WP_052115411.1">
    <property type="nucleotide sequence ID" value="NZ_KN293984.1"/>
</dbReference>
<dbReference type="PATRIC" id="fig|1288298.3.peg.3822"/>
<dbReference type="eggNOG" id="COG1999">
    <property type="taxonomic scope" value="Bacteria"/>
</dbReference>
<gene>
    <name evidence="2" type="ORF">rosmuc_03814</name>
</gene>
<proteinExistence type="inferred from homology"/>
<reference evidence="2 3" key="1">
    <citation type="submission" date="2013-01" db="EMBL/GenBank/DDBJ databases">
        <authorList>
            <person name="Fiebig A."/>
            <person name="Goeker M."/>
            <person name="Klenk H.-P.P."/>
        </authorList>
    </citation>
    <scope>NUCLEOTIDE SEQUENCE [LARGE SCALE GENOMIC DNA]</scope>
    <source>
        <strain evidence="2 3">DSM 17069</strain>
    </source>
</reference>
<dbReference type="Pfam" id="PF02630">
    <property type="entry name" value="SCO1-SenC"/>
    <property type="match status" value="1"/>
</dbReference>
<dbReference type="AlphaFoldDB" id="A0A0A0HGY6"/>